<dbReference type="PROSITE" id="PS51117">
    <property type="entry name" value="LAMININ_NTER"/>
    <property type="match status" value="1"/>
</dbReference>
<feature type="disulfide bond" evidence="13">
    <location>
        <begin position="912"/>
        <end position="929"/>
    </location>
</feature>
<dbReference type="GO" id="GO:0009888">
    <property type="term" value="P:tissue development"/>
    <property type="evidence" value="ECO:0007669"/>
    <property type="project" value="TreeGrafter"/>
</dbReference>
<feature type="disulfide bond" evidence="13">
    <location>
        <begin position="1231"/>
        <end position="1248"/>
    </location>
</feature>
<name>A0A2G5U129_9PELO</name>
<feature type="coiled-coil region" evidence="14">
    <location>
        <begin position="1766"/>
        <end position="1796"/>
    </location>
</feature>
<dbReference type="SUPFAM" id="SSF49785">
    <property type="entry name" value="Galactose-binding domain-like"/>
    <property type="match status" value="1"/>
</dbReference>
<dbReference type="InterPro" id="IPR008211">
    <property type="entry name" value="Laminin_N"/>
</dbReference>
<dbReference type="Pfam" id="PF24973">
    <property type="entry name" value="EGF_LMN_ATRN"/>
    <property type="match status" value="2"/>
</dbReference>
<dbReference type="Gene3D" id="2.60.120.260">
    <property type="entry name" value="Galactose-binding domain-like"/>
    <property type="match status" value="1"/>
</dbReference>
<keyword evidence="8" id="KW-0130">Cell adhesion</keyword>
<dbReference type="PROSITE" id="PS50027">
    <property type="entry name" value="EGF_LAM_2"/>
    <property type="match status" value="9"/>
</dbReference>
<dbReference type="SUPFAM" id="SSF57196">
    <property type="entry name" value="EGF/Laminin"/>
    <property type="match status" value="12"/>
</dbReference>
<dbReference type="SMART" id="SM00181">
    <property type="entry name" value="EGF"/>
    <property type="match status" value="7"/>
</dbReference>
<dbReference type="GO" id="GO:0007411">
    <property type="term" value="P:axon guidance"/>
    <property type="evidence" value="ECO:0007669"/>
    <property type="project" value="TreeGrafter"/>
</dbReference>
<evidence type="ECO:0000256" key="6">
    <source>
        <dbReference type="ARBA" id="ARBA00022737"/>
    </source>
</evidence>
<feature type="domain" description="Laminin N-terminal" evidence="17">
    <location>
        <begin position="116"/>
        <end position="357"/>
    </location>
</feature>
<dbReference type="FunFam" id="2.10.25.10:FF:000135">
    <property type="entry name" value="Laminin subunit beta 4"/>
    <property type="match status" value="1"/>
</dbReference>
<feature type="coiled-coil region" evidence="14">
    <location>
        <begin position="1440"/>
        <end position="1492"/>
    </location>
</feature>
<feature type="disulfide bond" evidence="13">
    <location>
        <begin position="1250"/>
        <end position="1259"/>
    </location>
</feature>
<dbReference type="Pfam" id="PF00055">
    <property type="entry name" value="Laminin_N"/>
    <property type="match status" value="1"/>
</dbReference>
<keyword evidence="10 13" id="KW-1015">Disulfide bond</keyword>
<evidence type="ECO:0000256" key="7">
    <source>
        <dbReference type="ARBA" id="ARBA00022869"/>
    </source>
</evidence>
<sequence length="1873" mass="207644">MHRLSIVPPAPPNMCSPAVSSSSEDLNNHSSSSFPLPMHFLLPLPQRHLLHTESYRFDKKFVGRRPSHLLKRNQIASQIKMLRLPLWWPAIWLSVLIISTYTQQAPQPQQSEDRCQDRSCYPITGNLLIGRKSQLKASSTCGTQGRQRFCIVSHLEEQTKCFYCDSRTEWKPQREPYRLSHRIENVVTEVMDDKNRNWWQSENGVQNATIQLDLEAEFHFTHLIMTFKSFRPAAMIIEKSADFGKTWQIYRYFAYDCDSSFPGIPEGHPKKHTDVICTNQYSDVAPSTGGELVYKVISPHIVTENPYADEISTLLKITNLRFNFTKLHTLGDDLLDYRPEIDEKYYYAIYEIVVRGSCSCYGHASRCIPIDPHASPNTVMERPDIVHGRCECMHNTEGLNCEKCKAFYNDLPWRPAIGDEKNECRQCNCNRHALGCHFDRAVYEASGFVSGGVCDDCMHNTQGKNCEQCKPFFYRDPRRTIDDPHVCLPCECDKAGSQNKGICEGEEDAERGLVAGKCYCKTNVDGNRCDRCKNGYWNLTEANIDGCVACTCNLLGTYNNEGCDKYTGMCTCKRLVTGENCDQCLPEHYGLSEHVDGCKACDCDIGGSYDNSCDVSTGQCKCREGFSGRRCETADSSFYCADITHYVYEAEYANLTRGEVKTREWPTQTHEQTWTGEGFAQVSEGSIITVNPMVEVSQKYNIIIRHDGARDPVGWENVQITVVRPEAEGSGFCADAPPSDDFLIARIYPGSRYIEVQPAVCLEAGVQYELRIQFNEKRTNSHPQERAAANILIDSILLAPPTSELHIFQGSARAEQHLTEYNRYQCRHLALSLSLFKDQRNEVCERYVCPVAAALLNKTSECNCDATGSVSGICSVHGGQCECKPNVVGRRCDQCAIGTYGFGPTGCKKCDCDAVGSLGNDCDKQSGQCVCREKGIYGRQCNQCQPGFWGFPECRTCQCNDHANICDQSTGACIECRDLTTGHYCDRCQDGYYGDPRLGVGIPCKPCPCPGGPTSGYQHADTCYLRNSGNNTQDIVCNCKSGYQGERCGECAQNHWGSPREVGGTCERCDCNGNIDMSMEGSCDAATGECLKCLHHTEGAQCEHCVDGYYGDAKLKSCQRCVCNELGTNSTKGACDRVSGQCPCHDNVIGMQCDQCAENHFNLASGAGCEACGCDPNGVVPNHEGAPHLQCNIFDGQCQCKPGRGGRKCDQCEDFYWGDPTQPDGCHRCECNPTGSKSLQCHRNNGTCECQAGSGGALCNECARGYTGQWPYCNPCGECFHQWDNIMQKLQKQVHALIDTANNIEDTGVASAYDADFEKMEETLKETKKTLSDANISKEDIEEMSKKLALLKKQVIAGREKLGAIETRISNVTQAVDFAQKDLEHLQKEADKVTKATIELEDKASKIKEADVLGAFNITRESGAKSMDAQRRTDAAIGKLAAAENQAIRASELLEKNKNDFEKQYLENEAALNEAETLLSSLESYLPRLNEQVCGASSAPCDALCGGPGSCGFCGGQSCMEGAVSKATQAKSFATEADTRLDEKQKEAEEVLAIVRDVLTETTKAKAQAEKAYEVAKNTAQRANNSRAGLDKVSEEIGEFLNAQRSSPDQIRMLAEELLAKKISLTPDQITDLTGKIKESLAKINNIDEILNETKSNKTIAANLEARAVHANKQAEDLQKAMEEIREGLQLAEQAHNNVTIVLEEIDTMQKQAREHIEKTRNSTALVEEKAQNANTTLAELESVMSGVKVEYLQISESAKNALTTVDAALAAATNAEEKNKQIQSDLERANELLEKRMEGNVAPQQRAEKLRERAGKLLYQAQRHNDDIDNLSKDSTEMRLDDYEAILADLHARLQRVSDDISEKTDFHATCG</sequence>
<dbReference type="Pfam" id="PF00053">
    <property type="entry name" value="EGF_laminin"/>
    <property type="match status" value="11"/>
</dbReference>
<dbReference type="OrthoDB" id="5985440at2759"/>
<feature type="disulfide bond" evidence="13">
    <location>
        <begin position="1200"/>
        <end position="1209"/>
    </location>
</feature>
<keyword evidence="6" id="KW-0677">Repeat</keyword>
<feature type="coiled-coil region" evidence="14">
    <location>
        <begin position="1834"/>
        <end position="1861"/>
    </location>
</feature>
<evidence type="ECO:0000256" key="3">
    <source>
        <dbReference type="ARBA" id="ARBA00022525"/>
    </source>
</evidence>
<feature type="domain" description="Laminin IV type B" evidence="16">
    <location>
        <begin position="640"/>
        <end position="856"/>
    </location>
</feature>
<feature type="domain" description="Laminin EGF-like" evidence="15">
    <location>
        <begin position="1229"/>
        <end position="1275"/>
    </location>
</feature>
<evidence type="ECO:0000256" key="12">
    <source>
        <dbReference type="ARBA" id="ARBA00023292"/>
    </source>
</evidence>
<keyword evidence="19" id="KW-1185">Reference proteome</keyword>
<evidence type="ECO:0000256" key="11">
    <source>
        <dbReference type="ARBA" id="ARBA00023180"/>
    </source>
</evidence>
<dbReference type="FunFam" id="2.10.25.10:FF:000130">
    <property type="entry name" value="Laminin subunit beta 1"/>
    <property type="match status" value="1"/>
</dbReference>
<dbReference type="InterPro" id="IPR013015">
    <property type="entry name" value="Laminin_IV_B"/>
</dbReference>
<dbReference type="InterPro" id="IPR002049">
    <property type="entry name" value="LE_dom"/>
</dbReference>
<organism evidence="18 19">
    <name type="scientific">Caenorhabditis nigoni</name>
    <dbReference type="NCBI Taxonomy" id="1611254"/>
    <lineage>
        <taxon>Eukaryota</taxon>
        <taxon>Metazoa</taxon>
        <taxon>Ecdysozoa</taxon>
        <taxon>Nematoda</taxon>
        <taxon>Chromadorea</taxon>
        <taxon>Rhabditida</taxon>
        <taxon>Rhabditina</taxon>
        <taxon>Rhabditomorpha</taxon>
        <taxon>Rhabditoidea</taxon>
        <taxon>Rhabditidae</taxon>
        <taxon>Peloderinae</taxon>
        <taxon>Caenorhabditis</taxon>
    </lineage>
</organism>
<comment type="caution">
    <text evidence="18">The sequence shown here is derived from an EMBL/GenBank/DDBJ whole genome shotgun (WGS) entry which is preliminary data.</text>
</comment>
<evidence type="ECO:0000313" key="18">
    <source>
        <dbReference type="EMBL" id="PIC33245.1"/>
    </source>
</evidence>
<evidence type="ECO:0000256" key="14">
    <source>
        <dbReference type="SAM" id="Coils"/>
    </source>
</evidence>
<evidence type="ECO:0000313" key="19">
    <source>
        <dbReference type="Proteomes" id="UP000230233"/>
    </source>
</evidence>
<dbReference type="FunFam" id="2.10.25.10:FF:000101">
    <property type="entry name" value="Laminin subunit beta 1"/>
    <property type="match status" value="1"/>
</dbReference>
<dbReference type="Gene3D" id="2.170.300.10">
    <property type="entry name" value="Tie2 ligand-binding domain superfamily"/>
    <property type="match status" value="2"/>
</dbReference>
<dbReference type="FunFam" id="2.10.25.10:FF:000388">
    <property type="entry name" value="Laminin subunit alpha"/>
    <property type="match status" value="1"/>
</dbReference>
<evidence type="ECO:0000256" key="13">
    <source>
        <dbReference type="PROSITE-ProRule" id="PRU00460"/>
    </source>
</evidence>
<dbReference type="SMART" id="SM00180">
    <property type="entry name" value="EGF_Lam"/>
    <property type="match status" value="13"/>
</dbReference>
<keyword evidence="5" id="KW-0732">Signal</keyword>
<evidence type="ECO:0000256" key="5">
    <source>
        <dbReference type="ARBA" id="ARBA00022729"/>
    </source>
</evidence>
<dbReference type="Gene3D" id="2.10.25.10">
    <property type="entry name" value="Laminin"/>
    <property type="match status" value="9"/>
</dbReference>
<feature type="disulfide bond" evidence="13">
    <location>
        <begin position="862"/>
        <end position="874"/>
    </location>
</feature>
<feature type="domain" description="Laminin EGF-like" evidence="15">
    <location>
        <begin position="862"/>
        <end position="909"/>
    </location>
</feature>
<dbReference type="SMART" id="SM00136">
    <property type="entry name" value="LamNT"/>
    <property type="match status" value="1"/>
</dbReference>
<feature type="domain" description="Laminin EGF-like" evidence="15">
    <location>
        <begin position="1182"/>
        <end position="1228"/>
    </location>
</feature>
<dbReference type="FunFam" id="2.10.25.10:FF:000561">
    <property type="entry name" value="Wing blister, isoform B"/>
    <property type="match status" value="1"/>
</dbReference>
<dbReference type="FunFam" id="2.10.25.10:FF:000333">
    <property type="entry name" value="netrin-4 isoform X2"/>
    <property type="match status" value="1"/>
</dbReference>
<evidence type="ECO:0000256" key="9">
    <source>
        <dbReference type="ARBA" id="ARBA00023054"/>
    </source>
</evidence>
<evidence type="ECO:0008006" key="20">
    <source>
        <dbReference type="Google" id="ProtNLM"/>
    </source>
</evidence>
<dbReference type="PROSITE" id="PS00022">
    <property type="entry name" value="EGF_1"/>
    <property type="match status" value="1"/>
</dbReference>
<keyword evidence="3" id="KW-0964">Secreted</keyword>
<feature type="domain" description="Laminin EGF-like" evidence="15">
    <location>
        <begin position="1069"/>
        <end position="1120"/>
    </location>
</feature>
<feature type="disulfide bond" evidence="13">
    <location>
        <begin position="1229"/>
        <end position="1241"/>
    </location>
</feature>
<feature type="disulfide bond" evidence="13">
    <location>
        <begin position="1093"/>
        <end position="1102"/>
    </location>
</feature>
<feature type="domain" description="Laminin EGF-like" evidence="15">
    <location>
        <begin position="1121"/>
        <end position="1176"/>
    </location>
</feature>
<dbReference type="GO" id="GO:0034446">
    <property type="term" value="P:substrate adhesion-dependent cell spreading"/>
    <property type="evidence" value="ECO:0007669"/>
    <property type="project" value="TreeGrafter"/>
</dbReference>
<evidence type="ECO:0000259" key="16">
    <source>
        <dbReference type="PROSITE" id="PS51116"/>
    </source>
</evidence>
<dbReference type="InterPro" id="IPR000742">
    <property type="entry name" value="EGF"/>
</dbReference>
<dbReference type="PRINTS" id="PR00011">
    <property type="entry name" value="EGFLAMININ"/>
</dbReference>
<dbReference type="FunFam" id="2.10.25.10:FF:000065">
    <property type="entry name" value="Laminin subunit beta 1"/>
    <property type="match status" value="1"/>
</dbReference>
<dbReference type="GO" id="GO:0009887">
    <property type="term" value="P:animal organ morphogenesis"/>
    <property type="evidence" value="ECO:0007669"/>
    <property type="project" value="TreeGrafter"/>
</dbReference>
<dbReference type="EMBL" id="PDUG01000004">
    <property type="protein sequence ID" value="PIC33245.1"/>
    <property type="molecule type" value="Genomic_DNA"/>
</dbReference>
<evidence type="ECO:0000256" key="10">
    <source>
        <dbReference type="ARBA" id="ARBA00023157"/>
    </source>
</evidence>
<dbReference type="PROSITE" id="PS51116">
    <property type="entry name" value="LAMININ_IVB"/>
    <property type="match status" value="1"/>
</dbReference>
<feature type="domain" description="Laminin EGF-like" evidence="15">
    <location>
        <begin position="957"/>
        <end position="1006"/>
    </location>
</feature>
<feature type="disulfide bond" evidence="13">
    <location>
        <begin position="520"/>
        <end position="529"/>
    </location>
</feature>
<dbReference type="InterPro" id="IPR008979">
    <property type="entry name" value="Galactose-bd-like_sf"/>
</dbReference>
<feature type="disulfide bond" evidence="13">
    <location>
        <begin position="976"/>
        <end position="985"/>
    </location>
</feature>
<feature type="domain" description="Laminin EGF-like" evidence="15">
    <location>
        <begin position="490"/>
        <end position="549"/>
    </location>
</feature>
<dbReference type="CDD" id="cd00055">
    <property type="entry name" value="EGF_Lam"/>
    <property type="match status" value="13"/>
</dbReference>
<keyword evidence="12 13" id="KW-0424">Laminin EGF-like domain</keyword>
<evidence type="ECO:0000259" key="17">
    <source>
        <dbReference type="PROSITE" id="PS51117"/>
    </source>
</evidence>
<feature type="domain" description="Laminin EGF-like" evidence="15">
    <location>
        <begin position="910"/>
        <end position="956"/>
    </location>
</feature>
<dbReference type="GO" id="GO:0016477">
    <property type="term" value="P:cell migration"/>
    <property type="evidence" value="ECO:0007669"/>
    <property type="project" value="TreeGrafter"/>
</dbReference>
<keyword evidence="4" id="KW-0272">Extracellular matrix</keyword>
<feature type="domain" description="Laminin EGF-like" evidence="15">
    <location>
        <begin position="550"/>
        <end position="600"/>
    </location>
</feature>
<feature type="coiled-coil region" evidence="14">
    <location>
        <begin position="1661"/>
        <end position="1698"/>
    </location>
</feature>
<dbReference type="PROSITE" id="PS01248">
    <property type="entry name" value="EGF_LAM_1"/>
    <property type="match status" value="5"/>
</dbReference>
<comment type="caution">
    <text evidence="13">Lacks conserved residue(s) required for the propagation of feature annotation.</text>
</comment>
<evidence type="ECO:0000256" key="4">
    <source>
        <dbReference type="ARBA" id="ARBA00022530"/>
    </source>
</evidence>
<reference evidence="19" key="1">
    <citation type="submission" date="2017-10" db="EMBL/GenBank/DDBJ databases">
        <title>Rapid genome shrinkage in a self-fertile nematode reveals novel sperm competition proteins.</title>
        <authorList>
            <person name="Yin D."/>
            <person name="Schwarz E.M."/>
            <person name="Thomas C.G."/>
            <person name="Felde R.L."/>
            <person name="Korf I.F."/>
            <person name="Cutter A.D."/>
            <person name="Schartner C.M."/>
            <person name="Ralston E.J."/>
            <person name="Meyer B.J."/>
            <person name="Haag E.S."/>
        </authorList>
    </citation>
    <scope>NUCLEOTIDE SEQUENCE [LARGE SCALE GENOMIC DNA]</scope>
    <source>
        <strain evidence="19">JU1422</strain>
    </source>
</reference>
<feature type="disulfide bond" evidence="13">
    <location>
        <begin position="883"/>
        <end position="892"/>
    </location>
</feature>
<dbReference type="FunFam" id="2.10.25.10:FF:000084">
    <property type="entry name" value="Laminin subunit alpha 3"/>
    <property type="match status" value="1"/>
</dbReference>
<gene>
    <name evidence="18" type="primary">Cni-lam-1</name>
    <name evidence="18" type="synonym">Cnig_chr_IV.g13292</name>
    <name evidence="18" type="ORF">B9Z55_013292</name>
</gene>
<dbReference type="FunFam" id="2.10.25.10:FF:000280">
    <property type="entry name" value="Laminin subunit beta 4"/>
    <property type="match status" value="1"/>
</dbReference>
<evidence type="ECO:0000256" key="2">
    <source>
        <dbReference type="ARBA" id="ARBA00004302"/>
    </source>
</evidence>
<dbReference type="InterPro" id="IPR056863">
    <property type="entry name" value="LMN_ATRN_NET-like_EGF"/>
</dbReference>
<feature type="disulfide bond" evidence="13">
    <location>
        <begin position="584"/>
        <end position="598"/>
    </location>
</feature>
<accession>A0A2G5U129</accession>
<evidence type="ECO:0000259" key="15">
    <source>
        <dbReference type="PROSITE" id="PS50027"/>
    </source>
</evidence>
<feature type="disulfide bond" evidence="13">
    <location>
        <begin position="910"/>
        <end position="922"/>
    </location>
</feature>
<feature type="coiled-coil region" evidence="14">
    <location>
        <begin position="1559"/>
        <end position="1586"/>
    </location>
</feature>
<dbReference type="PROSITE" id="PS01186">
    <property type="entry name" value="EGF_2"/>
    <property type="match status" value="1"/>
</dbReference>
<dbReference type="FunFam" id="2.10.25.10:FF:000011">
    <property type="entry name" value="Cadherin EGF LAG seven-pass G-type receptor"/>
    <property type="match status" value="2"/>
</dbReference>
<dbReference type="FunFam" id="2.60.120.260:FF:000010">
    <property type="entry name" value="Laminin subunit beta 1"/>
    <property type="match status" value="1"/>
</dbReference>
<dbReference type="Pfam" id="PF21199">
    <property type="entry name" value="LAMININ_IV_B"/>
    <property type="match status" value="1"/>
</dbReference>
<dbReference type="STRING" id="1611254.A0A2G5U129"/>
<evidence type="ECO:0000256" key="1">
    <source>
        <dbReference type="ARBA" id="ARBA00002418"/>
    </source>
</evidence>
<dbReference type="PANTHER" id="PTHR10574:SF375">
    <property type="entry name" value="LAMININ SUBUNIT BETA-1"/>
    <property type="match status" value="1"/>
</dbReference>
<evidence type="ECO:0000256" key="8">
    <source>
        <dbReference type="ARBA" id="ARBA00022889"/>
    </source>
</evidence>
<comment type="subcellular location">
    <subcellularLocation>
        <location evidence="2">Secreted</location>
        <location evidence="2">Extracellular space</location>
        <location evidence="2">Extracellular matrix</location>
        <location evidence="2">Basement membrane</location>
    </subcellularLocation>
</comment>
<protein>
    <recommendedName>
        <fullName evidence="20">Laminin subunit beta-1</fullName>
    </recommendedName>
</protein>
<proteinExistence type="predicted"/>
<dbReference type="GO" id="GO:0005608">
    <property type="term" value="C:laminin-3 complex"/>
    <property type="evidence" value="ECO:0007669"/>
    <property type="project" value="UniProtKB-ARBA"/>
</dbReference>
<dbReference type="Proteomes" id="UP000230233">
    <property type="component" value="Chromosome IV"/>
</dbReference>
<keyword evidence="9 14" id="KW-0175">Coiled coil</keyword>
<dbReference type="PANTHER" id="PTHR10574">
    <property type="entry name" value="NETRIN/LAMININ-RELATED"/>
    <property type="match status" value="1"/>
</dbReference>
<feature type="coiled-coil region" evidence="14">
    <location>
        <begin position="1287"/>
        <end position="1403"/>
    </location>
</feature>
<dbReference type="FunFam" id="2.170.300.10:FF:000004">
    <property type="entry name" value="Laminin subunit beta 1"/>
    <property type="match status" value="1"/>
</dbReference>
<feature type="disulfide bond" evidence="13">
    <location>
        <begin position="864"/>
        <end position="881"/>
    </location>
</feature>
<keyword evidence="11" id="KW-0325">Glycoprotein</keyword>
<feature type="disulfide bond" evidence="13">
    <location>
        <begin position="1144"/>
        <end position="1153"/>
    </location>
</feature>
<dbReference type="FunFam" id="2.170.300.10:FF:000001">
    <property type="entry name" value="Laminin subunit beta-1"/>
    <property type="match status" value="1"/>
</dbReference>
<dbReference type="InterPro" id="IPR050440">
    <property type="entry name" value="Laminin/Netrin_ECM"/>
</dbReference>
<feature type="disulfide bond" evidence="13">
    <location>
        <begin position="572"/>
        <end position="581"/>
    </location>
</feature>
<dbReference type="GO" id="GO:0070831">
    <property type="term" value="P:basement membrane assembly"/>
    <property type="evidence" value="ECO:0007669"/>
    <property type="project" value="TreeGrafter"/>
</dbReference>
<keyword evidence="7" id="KW-0084">Basement membrane</keyword>
<comment type="function">
    <text evidence="1">Binding to cells via a high affinity receptor, laminin is thought to mediate the attachment, migration and organization of cells into tissues during embryonic development by interacting with other extracellular matrix components.</text>
</comment>
<feature type="disulfide bond" evidence="13">
    <location>
        <begin position="1212"/>
        <end position="1226"/>
    </location>
</feature>